<reference evidence="2 3" key="2">
    <citation type="journal article" date="2019" name="G3 (Bethesda)">
        <title>Hybrid Assembly of the Genome of the Entomopathogenic Nematode Steinernema carpocapsae Identifies the X-Chromosome.</title>
        <authorList>
            <person name="Serra L."/>
            <person name="Macchietto M."/>
            <person name="Macias-Munoz A."/>
            <person name="McGill C.J."/>
            <person name="Rodriguez I.M."/>
            <person name="Rodriguez B."/>
            <person name="Murad R."/>
            <person name="Mortazavi A."/>
        </authorList>
    </citation>
    <scope>NUCLEOTIDE SEQUENCE [LARGE SCALE GENOMIC DNA]</scope>
    <source>
        <strain evidence="2 3">ALL</strain>
    </source>
</reference>
<comment type="caution">
    <text evidence="2">The sequence shown here is derived from an EMBL/GenBank/DDBJ whole genome shotgun (WGS) entry which is preliminary data.</text>
</comment>
<name>A0A4U8UQ96_STECR</name>
<gene>
    <name evidence="2" type="ORF">L596_001895</name>
</gene>
<proteinExistence type="predicted"/>
<dbReference type="AlphaFoldDB" id="A0A4U8UQ96"/>
<dbReference type="EMBL" id="AZBU02000001">
    <property type="protein sequence ID" value="TMS34267.1"/>
    <property type="molecule type" value="Genomic_DNA"/>
</dbReference>
<sequence>MCATQPMLNKHTQITHVCLLRRTPQKEGNPAWHSRSRTWRNGEPSWTPLQRGLTSKLSRKRNTLSRSQPLMCSRHGDMVHRPIPKKTLAVLRGLASPSKRRPSAPPQEAPQQLQGHP</sequence>
<organism evidence="2 3">
    <name type="scientific">Steinernema carpocapsae</name>
    <name type="common">Entomopathogenic nematode</name>
    <dbReference type="NCBI Taxonomy" id="34508"/>
    <lineage>
        <taxon>Eukaryota</taxon>
        <taxon>Metazoa</taxon>
        <taxon>Ecdysozoa</taxon>
        <taxon>Nematoda</taxon>
        <taxon>Chromadorea</taxon>
        <taxon>Rhabditida</taxon>
        <taxon>Tylenchina</taxon>
        <taxon>Panagrolaimomorpha</taxon>
        <taxon>Strongyloidoidea</taxon>
        <taxon>Steinernematidae</taxon>
        <taxon>Steinernema</taxon>
    </lineage>
</organism>
<reference evidence="2 3" key="1">
    <citation type="journal article" date="2015" name="Genome Biol.">
        <title>Comparative genomics of Steinernema reveals deeply conserved gene regulatory networks.</title>
        <authorList>
            <person name="Dillman A.R."/>
            <person name="Macchietto M."/>
            <person name="Porter C.F."/>
            <person name="Rogers A."/>
            <person name="Williams B."/>
            <person name="Antoshechkin I."/>
            <person name="Lee M.M."/>
            <person name="Goodwin Z."/>
            <person name="Lu X."/>
            <person name="Lewis E.E."/>
            <person name="Goodrich-Blair H."/>
            <person name="Stock S.P."/>
            <person name="Adams B.J."/>
            <person name="Sternberg P.W."/>
            <person name="Mortazavi A."/>
        </authorList>
    </citation>
    <scope>NUCLEOTIDE SEQUENCE [LARGE SCALE GENOMIC DNA]</scope>
    <source>
        <strain evidence="2 3">ALL</strain>
    </source>
</reference>
<keyword evidence="3" id="KW-1185">Reference proteome</keyword>
<evidence type="ECO:0000256" key="1">
    <source>
        <dbReference type="SAM" id="MobiDB-lite"/>
    </source>
</evidence>
<accession>A0A4U8UQ96</accession>
<evidence type="ECO:0000313" key="3">
    <source>
        <dbReference type="Proteomes" id="UP000298663"/>
    </source>
</evidence>
<protein>
    <submittedName>
        <fullName evidence="2">Uncharacterized protein</fullName>
    </submittedName>
</protein>
<dbReference type="Proteomes" id="UP000298663">
    <property type="component" value="Unassembled WGS sequence"/>
</dbReference>
<feature type="region of interest" description="Disordered" evidence="1">
    <location>
        <begin position="25"/>
        <end position="117"/>
    </location>
</feature>
<evidence type="ECO:0000313" key="2">
    <source>
        <dbReference type="EMBL" id="TMS34267.1"/>
    </source>
</evidence>